<proteinExistence type="predicted"/>
<dbReference type="Proteomes" id="UP000596661">
    <property type="component" value="Chromosome 3"/>
</dbReference>
<reference evidence="2" key="2">
    <citation type="submission" date="2021-03" db="UniProtKB">
        <authorList>
            <consortium name="EnsemblPlants"/>
        </authorList>
    </citation>
    <scope>IDENTIFICATION</scope>
</reference>
<name>A0A803P533_CANSA</name>
<evidence type="ECO:0000256" key="1">
    <source>
        <dbReference type="SAM" id="Coils"/>
    </source>
</evidence>
<evidence type="ECO:0000313" key="3">
    <source>
        <dbReference type="Proteomes" id="UP000596661"/>
    </source>
</evidence>
<dbReference type="Gramene" id="evm.model.03.1388">
    <property type="protein sequence ID" value="cds.evm.model.03.1388"/>
    <property type="gene ID" value="evm.TU.03.1388"/>
</dbReference>
<feature type="coiled-coil region" evidence="1">
    <location>
        <begin position="64"/>
        <end position="105"/>
    </location>
</feature>
<protein>
    <submittedName>
        <fullName evidence="2">Uncharacterized protein</fullName>
    </submittedName>
</protein>
<evidence type="ECO:0000313" key="2">
    <source>
        <dbReference type="EnsemblPlants" id="cds.evm.model.03.1388"/>
    </source>
</evidence>
<dbReference type="AlphaFoldDB" id="A0A803P533"/>
<dbReference type="EnsemblPlants" id="evm.model.03.1388">
    <property type="protein sequence ID" value="cds.evm.model.03.1388"/>
    <property type="gene ID" value="evm.TU.03.1388"/>
</dbReference>
<keyword evidence="1" id="KW-0175">Coiled coil</keyword>
<keyword evidence="3" id="KW-1185">Reference proteome</keyword>
<organism evidence="2 3">
    <name type="scientific">Cannabis sativa</name>
    <name type="common">Hemp</name>
    <name type="synonym">Marijuana</name>
    <dbReference type="NCBI Taxonomy" id="3483"/>
    <lineage>
        <taxon>Eukaryota</taxon>
        <taxon>Viridiplantae</taxon>
        <taxon>Streptophyta</taxon>
        <taxon>Embryophyta</taxon>
        <taxon>Tracheophyta</taxon>
        <taxon>Spermatophyta</taxon>
        <taxon>Magnoliopsida</taxon>
        <taxon>eudicotyledons</taxon>
        <taxon>Gunneridae</taxon>
        <taxon>Pentapetalae</taxon>
        <taxon>rosids</taxon>
        <taxon>fabids</taxon>
        <taxon>Rosales</taxon>
        <taxon>Cannabaceae</taxon>
        <taxon>Cannabis</taxon>
    </lineage>
</organism>
<dbReference type="EMBL" id="UZAU01000300">
    <property type="status" value="NOT_ANNOTATED_CDS"/>
    <property type="molecule type" value="Genomic_DNA"/>
</dbReference>
<accession>A0A803P533</accession>
<sequence length="152" mass="17297">MSDDFVEKVEGAPFEDIMSCLVEMALQFMIVYSRASIVGLEDFDLLKKQNTTFQEGVRKAKLGIVAKEKEVDDLDKAKDQAMEKAKKLEGDNATLSRDLETKIENEKKAYDQHNQPLLFFSVEDDVTQPLLFFSADDDDTTTFCWSRIVILA</sequence>
<reference evidence="2" key="1">
    <citation type="submission" date="2018-11" db="EMBL/GenBank/DDBJ databases">
        <authorList>
            <person name="Grassa J C."/>
        </authorList>
    </citation>
    <scope>NUCLEOTIDE SEQUENCE [LARGE SCALE GENOMIC DNA]</scope>
</reference>